<gene>
    <name evidence="2" type="ORF">AVL61_06515</name>
</gene>
<accession>A0A0W8IA93</accession>
<reference evidence="3" key="1">
    <citation type="submission" date="2015-12" db="EMBL/GenBank/DDBJ databases">
        <authorList>
            <person name="Nair G.R."/>
            <person name="Kaur G."/>
            <person name="Mayilraj S."/>
        </authorList>
    </citation>
    <scope>NUCLEOTIDE SEQUENCE [LARGE SCALE GENOMIC DNA]</scope>
    <source>
        <strain evidence="3">CD08_4</strain>
    </source>
</reference>
<feature type="domain" description="DUF4440" evidence="1">
    <location>
        <begin position="9"/>
        <end position="112"/>
    </location>
</feature>
<proteinExistence type="predicted"/>
<dbReference type="Pfam" id="PF14534">
    <property type="entry name" value="DUF4440"/>
    <property type="match status" value="1"/>
</dbReference>
<dbReference type="RefSeq" id="WP_058874449.1">
    <property type="nucleotide sequence ID" value="NZ_LQBK01000022.1"/>
</dbReference>
<evidence type="ECO:0000259" key="1">
    <source>
        <dbReference type="Pfam" id="PF14534"/>
    </source>
</evidence>
<dbReference type="InterPro" id="IPR032710">
    <property type="entry name" value="NTF2-like_dom_sf"/>
</dbReference>
<evidence type="ECO:0000313" key="2">
    <source>
        <dbReference type="EMBL" id="KUG56701.1"/>
    </source>
</evidence>
<protein>
    <recommendedName>
        <fullName evidence="1">DUF4440 domain-containing protein</fullName>
    </recommendedName>
</protein>
<comment type="caution">
    <text evidence="2">The sequence shown here is derived from an EMBL/GenBank/DDBJ whole genome shotgun (WGS) entry which is preliminary data.</text>
</comment>
<dbReference type="SUPFAM" id="SSF54427">
    <property type="entry name" value="NTF2-like"/>
    <property type="match status" value="1"/>
</dbReference>
<dbReference type="Proteomes" id="UP000053512">
    <property type="component" value="Unassembled WGS sequence"/>
</dbReference>
<dbReference type="OrthoDB" id="7845843at2"/>
<dbReference type="InterPro" id="IPR027843">
    <property type="entry name" value="DUF4440"/>
</dbReference>
<sequence length="120" mass="13080">MASTDPITLEQQGWQALSSTGEQAAAFYDDVLAQEVVMLLPGGLLLDDRAAIVASMAGIPWSSYELSELRALHPTPDTAVVCYRVVARRGESAPYDALVSSTYARRDRGWKLVVHQQTPC</sequence>
<dbReference type="AlphaFoldDB" id="A0A0W8IA93"/>
<evidence type="ECO:0000313" key="3">
    <source>
        <dbReference type="Proteomes" id="UP000053512"/>
    </source>
</evidence>
<dbReference type="Gene3D" id="3.10.450.50">
    <property type="match status" value="1"/>
</dbReference>
<name>A0A0W8IA93_KOCRO</name>
<organism evidence="2 3">
    <name type="scientific">Kocuria rosea subsp. polaris</name>
    <dbReference type="NCBI Taxonomy" id="136273"/>
    <lineage>
        <taxon>Bacteria</taxon>
        <taxon>Bacillati</taxon>
        <taxon>Actinomycetota</taxon>
        <taxon>Actinomycetes</taxon>
        <taxon>Micrococcales</taxon>
        <taxon>Micrococcaceae</taxon>
        <taxon>Kocuria</taxon>
    </lineage>
</organism>
<dbReference type="EMBL" id="LQBK01000022">
    <property type="protein sequence ID" value="KUG56701.1"/>
    <property type="molecule type" value="Genomic_DNA"/>
</dbReference>